<protein>
    <submittedName>
        <fullName evidence="2">Uncharacterized protein</fullName>
    </submittedName>
</protein>
<organism evidence="2 3">
    <name type="scientific">Streptomyces flaveolus</name>
    <dbReference type="NCBI Taxonomy" id="67297"/>
    <lineage>
        <taxon>Bacteria</taxon>
        <taxon>Bacillati</taxon>
        <taxon>Actinomycetota</taxon>
        <taxon>Actinomycetes</taxon>
        <taxon>Kitasatosporales</taxon>
        <taxon>Streptomycetaceae</taxon>
        <taxon>Streptomyces</taxon>
    </lineage>
</organism>
<name>A0ABV3A0U4_9ACTN</name>
<dbReference type="EMBL" id="JBFAEG010000001">
    <property type="protein sequence ID" value="MEU5705553.1"/>
    <property type="molecule type" value="Genomic_DNA"/>
</dbReference>
<dbReference type="Proteomes" id="UP001551011">
    <property type="component" value="Unassembled WGS sequence"/>
</dbReference>
<comment type="caution">
    <text evidence="2">The sequence shown here is derived from an EMBL/GenBank/DDBJ whole genome shotgun (WGS) entry which is preliminary data.</text>
</comment>
<reference evidence="2 3" key="1">
    <citation type="submission" date="2024-06" db="EMBL/GenBank/DDBJ databases">
        <title>The Natural Products Discovery Center: Release of the First 8490 Sequenced Strains for Exploring Actinobacteria Biosynthetic Diversity.</title>
        <authorList>
            <person name="Kalkreuter E."/>
            <person name="Kautsar S.A."/>
            <person name="Yang D."/>
            <person name="Bader C.D."/>
            <person name="Teijaro C.N."/>
            <person name="Fluegel L."/>
            <person name="Davis C.M."/>
            <person name="Simpson J.R."/>
            <person name="Lauterbach L."/>
            <person name="Steele A.D."/>
            <person name="Gui C."/>
            <person name="Meng S."/>
            <person name="Li G."/>
            <person name="Viehrig K."/>
            <person name="Ye F."/>
            <person name="Su P."/>
            <person name="Kiefer A.F."/>
            <person name="Nichols A."/>
            <person name="Cepeda A.J."/>
            <person name="Yan W."/>
            <person name="Fan B."/>
            <person name="Jiang Y."/>
            <person name="Adhikari A."/>
            <person name="Zheng C.-J."/>
            <person name="Schuster L."/>
            <person name="Cowan T.M."/>
            <person name="Smanski M.J."/>
            <person name="Chevrette M.G."/>
            <person name="De Carvalho L.P.S."/>
            <person name="Shen B."/>
        </authorList>
    </citation>
    <scope>NUCLEOTIDE SEQUENCE [LARGE SCALE GENOMIC DNA]</scope>
    <source>
        <strain evidence="2 3">NPDC020594</strain>
    </source>
</reference>
<dbReference type="RefSeq" id="WP_037628552.1">
    <property type="nucleotide sequence ID" value="NZ_JBEXDP010000036.1"/>
</dbReference>
<evidence type="ECO:0000313" key="3">
    <source>
        <dbReference type="Proteomes" id="UP001551011"/>
    </source>
</evidence>
<evidence type="ECO:0000313" key="2">
    <source>
        <dbReference type="EMBL" id="MEU5705553.1"/>
    </source>
</evidence>
<proteinExistence type="predicted"/>
<gene>
    <name evidence="2" type="ORF">AB0H04_01460</name>
</gene>
<sequence>MFLIALLVPVLMIGFLFATTALEEFLFPHPAADDIAGPKVPESRTPATTVKGKEPASPENPAA</sequence>
<feature type="region of interest" description="Disordered" evidence="1">
    <location>
        <begin position="31"/>
        <end position="63"/>
    </location>
</feature>
<accession>A0ABV3A0U4</accession>
<evidence type="ECO:0000256" key="1">
    <source>
        <dbReference type="SAM" id="MobiDB-lite"/>
    </source>
</evidence>
<keyword evidence="3" id="KW-1185">Reference proteome</keyword>